<dbReference type="EMBL" id="CYGX02000126">
    <property type="protein sequence ID" value="SIT49128.1"/>
    <property type="molecule type" value="Genomic_DNA"/>
</dbReference>
<gene>
    <name evidence="2" type="ORF">BN2475_1260009</name>
</gene>
<sequence>MYCFTTRRIFTSPNNAVLQKTGAGDEARTRDLNLGKVALYQLSYSRVVLLTAALLTATTLLLPPLLQTACIGETRLWRNG</sequence>
<dbReference type="Proteomes" id="UP000187012">
    <property type="component" value="Unassembled WGS sequence"/>
</dbReference>
<keyword evidence="1" id="KW-0472">Membrane</keyword>
<keyword evidence="1" id="KW-0812">Transmembrane</keyword>
<evidence type="ECO:0000313" key="3">
    <source>
        <dbReference type="Proteomes" id="UP000187012"/>
    </source>
</evidence>
<keyword evidence="3" id="KW-1185">Reference proteome</keyword>
<proteinExistence type="predicted"/>
<protein>
    <submittedName>
        <fullName evidence="2">Uncharacterized protein</fullName>
    </submittedName>
</protein>
<evidence type="ECO:0000256" key="1">
    <source>
        <dbReference type="SAM" id="Phobius"/>
    </source>
</evidence>
<name>A0A1N7SNV7_9BURK</name>
<organism evidence="2 3">
    <name type="scientific">Paraburkholderia ribeironis</name>
    <dbReference type="NCBI Taxonomy" id="1247936"/>
    <lineage>
        <taxon>Bacteria</taxon>
        <taxon>Pseudomonadati</taxon>
        <taxon>Pseudomonadota</taxon>
        <taxon>Betaproteobacteria</taxon>
        <taxon>Burkholderiales</taxon>
        <taxon>Burkholderiaceae</taxon>
        <taxon>Paraburkholderia</taxon>
    </lineage>
</organism>
<accession>A0A1N7SNV7</accession>
<dbReference type="AntiFam" id="ANF00012">
    <property type="entry name" value="tRNA translation"/>
</dbReference>
<keyword evidence="1" id="KW-1133">Transmembrane helix</keyword>
<reference evidence="2 3" key="1">
    <citation type="submission" date="2016-12" db="EMBL/GenBank/DDBJ databases">
        <authorList>
            <person name="Song W.-J."/>
            <person name="Kurnit D.M."/>
        </authorList>
    </citation>
    <scope>NUCLEOTIDE SEQUENCE [LARGE SCALE GENOMIC DNA]</scope>
    <source>
        <strain evidence="2 3">STM7296</strain>
    </source>
</reference>
<evidence type="ECO:0000313" key="2">
    <source>
        <dbReference type="EMBL" id="SIT49128.1"/>
    </source>
</evidence>
<feature type="transmembrane region" description="Helical" evidence="1">
    <location>
        <begin position="47"/>
        <end position="66"/>
    </location>
</feature>
<dbReference type="AlphaFoldDB" id="A0A1N7SNV7"/>